<protein>
    <recommendedName>
        <fullName evidence="3">SIMPL domain-containing protein</fullName>
    </recommendedName>
</protein>
<dbReference type="Pfam" id="PF04402">
    <property type="entry name" value="SIMPL"/>
    <property type="match status" value="1"/>
</dbReference>
<dbReference type="Gene3D" id="3.30.70.2970">
    <property type="entry name" value="Protein of unknown function (DUF541), domain 2"/>
    <property type="match status" value="1"/>
</dbReference>
<dbReference type="GO" id="GO:0006974">
    <property type="term" value="P:DNA damage response"/>
    <property type="evidence" value="ECO:0007669"/>
    <property type="project" value="TreeGrafter"/>
</dbReference>
<dbReference type="InterPro" id="IPR052022">
    <property type="entry name" value="26kDa_periplasmic_antigen"/>
</dbReference>
<proteinExistence type="predicted"/>
<dbReference type="Gene3D" id="3.30.110.170">
    <property type="entry name" value="Protein of unknown function (DUF541), domain 1"/>
    <property type="match status" value="1"/>
</dbReference>
<accession>A0A1M5KBS7</accession>
<evidence type="ECO:0008006" key="3">
    <source>
        <dbReference type="Google" id="ProtNLM"/>
    </source>
</evidence>
<keyword evidence="2" id="KW-1185">Reference proteome</keyword>
<dbReference type="PANTHER" id="PTHR34387:SF1">
    <property type="entry name" value="PERIPLASMIC IMMUNOGENIC PROTEIN"/>
    <property type="match status" value="1"/>
</dbReference>
<reference evidence="2" key="1">
    <citation type="submission" date="2016-11" db="EMBL/GenBank/DDBJ databases">
        <authorList>
            <person name="Varghese N."/>
            <person name="Submissions S."/>
        </authorList>
    </citation>
    <scope>NUCLEOTIDE SEQUENCE [LARGE SCALE GENOMIC DNA]</scope>
    <source>
        <strain evidence="2">DSM 2635</strain>
    </source>
</reference>
<name>A0A1M5KBS7_9FIRM</name>
<dbReference type="RefSeq" id="WP_073123712.1">
    <property type="nucleotide sequence ID" value="NZ_BAABCH010000028.1"/>
</dbReference>
<dbReference type="Proteomes" id="UP000243255">
    <property type="component" value="Unassembled WGS sequence"/>
</dbReference>
<gene>
    <name evidence="1" type="ORF">SAMN04488530_102207</name>
</gene>
<organism evidence="1 2">
    <name type="scientific">Asaccharospora irregularis DSM 2635</name>
    <dbReference type="NCBI Taxonomy" id="1121321"/>
    <lineage>
        <taxon>Bacteria</taxon>
        <taxon>Bacillati</taxon>
        <taxon>Bacillota</taxon>
        <taxon>Clostridia</taxon>
        <taxon>Peptostreptococcales</taxon>
        <taxon>Peptostreptococcaceae</taxon>
        <taxon>Asaccharospora</taxon>
    </lineage>
</organism>
<dbReference type="InterPro" id="IPR007497">
    <property type="entry name" value="SIMPL/DUF541"/>
</dbReference>
<dbReference type="AlphaFoldDB" id="A0A1M5KBS7"/>
<dbReference type="OrthoDB" id="9785192at2"/>
<evidence type="ECO:0000313" key="2">
    <source>
        <dbReference type="Proteomes" id="UP000243255"/>
    </source>
</evidence>
<dbReference type="EMBL" id="FQWX01000002">
    <property type="protein sequence ID" value="SHG50374.1"/>
    <property type="molecule type" value="Genomic_DNA"/>
</dbReference>
<evidence type="ECO:0000313" key="1">
    <source>
        <dbReference type="EMBL" id="SHG50374.1"/>
    </source>
</evidence>
<dbReference type="PANTHER" id="PTHR34387">
    <property type="entry name" value="SLR1258 PROTEIN"/>
    <property type="match status" value="1"/>
</dbReference>
<sequence>MAILTLGVTTESKDVKVAHSENNKIINNILSDLYSIGINREDIQTVDISIKKAYDYGDGKQTFRGYEVVHILKIVVRDINLVGQSYTLAVENGTNSDININFTASNLEKYYDRALVLAVKDAVDKGKLMANALGVRIKKVPSNISEVVMSQTPRPNPYQFAVMDAKEISTPISEGVLEVKAEVNAVFCTY</sequence>